<keyword evidence="4" id="KW-0804">Transcription</keyword>
<name>A0A011VX32_RUMAL</name>
<keyword evidence="9" id="KW-1185">Reference proteome</keyword>
<evidence type="ECO:0000313" key="9">
    <source>
        <dbReference type="Proteomes" id="UP000021369"/>
    </source>
</evidence>
<dbReference type="SUPFAM" id="SSF88659">
    <property type="entry name" value="Sigma3 and sigma4 domains of RNA polymerase sigma factors"/>
    <property type="match status" value="1"/>
</dbReference>
<dbReference type="RefSeq" id="WP_024856046.1">
    <property type="nucleotide sequence ID" value="NZ_JEOB01000002.1"/>
</dbReference>
<evidence type="ECO:0000256" key="3">
    <source>
        <dbReference type="ARBA" id="ARBA00023082"/>
    </source>
</evidence>
<gene>
    <name evidence="8" type="ORF">RASY3_08665</name>
    <name evidence="7" type="ORF">RASY3_19050</name>
</gene>
<dbReference type="PANTHER" id="PTHR43133">
    <property type="entry name" value="RNA POLYMERASE ECF-TYPE SIGMA FACTO"/>
    <property type="match status" value="1"/>
</dbReference>
<dbReference type="InterPro" id="IPR014284">
    <property type="entry name" value="RNA_pol_sigma-70_dom"/>
</dbReference>
<dbReference type="CDD" id="cd06171">
    <property type="entry name" value="Sigma70_r4"/>
    <property type="match status" value="1"/>
</dbReference>
<evidence type="ECO:0000256" key="1">
    <source>
        <dbReference type="ARBA" id="ARBA00010641"/>
    </source>
</evidence>
<sequence>MRLTAEEAYRRFADNAFAAAFSICRDKTDADDAVHDTFIKYISKNMDYNDEEHIKAWLLRTAINRAKDFTRSFARKNSVPWEDYMDELEFAAPEDSELFEAVMKLPDKYRIVIHLFYYEEQSITEISKTLKRREGTVKSQLSRGRALLKEMLTEEWNND</sequence>
<comment type="caution">
    <text evidence="8">The sequence shown here is derived from an EMBL/GenBank/DDBJ whole genome shotgun (WGS) entry which is preliminary data.</text>
</comment>
<evidence type="ECO:0000256" key="2">
    <source>
        <dbReference type="ARBA" id="ARBA00023015"/>
    </source>
</evidence>
<dbReference type="EMBL" id="JEOB01000002">
    <property type="protein sequence ID" value="EXM39826.1"/>
    <property type="molecule type" value="Genomic_DNA"/>
</dbReference>
<dbReference type="GO" id="GO:0016987">
    <property type="term" value="F:sigma factor activity"/>
    <property type="evidence" value="ECO:0007669"/>
    <property type="project" value="UniProtKB-KW"/>
</dbReference>
<accession>A0A011VX32</accession>
<evidence type="ECO:0000313" key="7">
    <source>
        <dbReference type="EMBL" id="EXM38292.1"/>
    </source>
</evidence>
<dbReference type="PANTHER" id="PTHR43133:SF51">
    <property type="entry name" value="RNA POLYMERASE SIGMA FACTOR"/>
    <property type="match status" value="1"/>
</dbReference>
<dbReference type="InterPro" id="IPR013325">
    <property type="entry name" value="RNA_pol_sigma_r2"/>
</dbReference>
<protein>
    <submittedName>
        <fullName evidence="8">RNA polymerase subunit sigma</fullName>
    </submittedName>
</protein>
<dbReference type="NCBIfam" id="TIGR02937">
    <property type="entry name" value="sigma70-ECF"/>
    <property type="match status" value="1"/>
</dbReference>
<evidence type="ECO:0000313" key="8">
    <source>
        <dbReference type="EMBL" id="EXM39826.1"/>
    </source>
</evidence>
<evidence type="ECO:0000256" key="4">
    <source>
        <dbReference type="ARBA" id="ARBA00023163"/>
    </source>
</evidence>
<feature type="domain" description="RNA polymerase sigma factor 70 region 4 type 2" evidence="6">
    <location>
        <begin position="98"/>
        <end position="148"/>
    </location>
</feature>
<organism evidence="8 9">
    <name type="scientific">Ruminococcus albus SY3</name>
    <dbReference type="NCBI Taxonomy" id="1341156"/>
    <lineage>
        <taxon>Bacteria</taxon>
        <taxon>Bacillati</taxon>
        <taxon>Bacillota</taxon>
        <taxon>Clostridia</taxon>
        <taxon>Eubacteriales</taxon>
        <taxon>Oscillospiraceae</taxon>
        <taxon>Ruminococcus</taxon>
    </lineage>
</organism>
<dbReference type="Pfam" id="PF04542">
    <property type="entry name" value="Sigma70_r2"/>
    <property type="match status" value="1"/>
</dbReference>
<proteinExistence type="inferred from homology"/>
<feature type="domain" description="RNA polymerase sigma-70 region 2" evidence="5">
    <location>
        <begin position="9"/>
        <end position="72"/>
    </location>
</feature>
<dbReference type="EMBL" id="JEOB01000004">
    <property type="protein sequence ID" value="EXM38292.1"/>
    <property type="molecule type" value="Genomic_DNA"/>
</dbReference>
<dbReference type="Gene3D" id="1.10.10.10">
    <property type="entry name" value="Winged helix-like DNA-binding domain superfamily/Winged helix DNA-binding domain"/>
    <property type="match status" value="1"/>
</dbReference>
<keyword evidence="2" id="KW-0805">Transcription regulation</keyword>
<evidence type="ECO:0000259" key="5">
    <source>
        <dbReference type="Pfam" id="PF04542"/>
    </source>
</evidence>
<dbReference type="InterPro" id="IPR039425">
    <property type="entry name" value="RNA_pol_sigma-70-like"/>
</dbReference>
<dbReference type="SUPFAM" id="SSF88946">
    <property type="entry name" value="Sigma2 domain of RNA polymerase sigma factors"/>
    <property type="match status" value="1"/>
</dbReference>
<dbReference type="GO" id="GO:0006352">
    <property type="term" value="P:DNA-templated transcription initiation"/>
    <property type="evidence" value="ECO:0007669"/>
    <property type="project" value="InterPro"/>
</dbReference>
<comment type="similarity">
    <text evidence="1">Belongs to the sigma-70 factor family. ECF subfamily.</text>
</comment>
<keyword evidence="3" id="KW-0731">Sigma factor</keyword>
<dbReference type="AlphaFoldDB" id="A0A011VX32"/>
<dbReference type="Pfam" id="PF08281">
    <property type="entry name" value="Sigma70_r4_2"/>
    <property type="match status" value="1"/>
</dbReference>
<dbReference type="Gene3D" id="1.10.1740.10">
    <property type="match status" value="1"/>
</dbReference>
<dbReference type="GO" id="GO:0003677">
    <property type="term" value="F:DNA binding"/>
    <property type="evidence" value="ECO:0007669"/>
    <property type="project" value="InterPro"/>
</dbReference>
<dbReference type="InterPro" id="IPR007627">
    <property type="entry name" value="RNA_pol_sigma70_r2"/>
</dbReference>
<dbReference type="InterPro" id="IPR013324">
    <property type="entry name" value="RNA_pol_sigma_r3/r4-like"/>
</dbReference>
<dbReference type="OrthoDB" id="2594372at2"/>
<dbReference type="InterPro" id="IPR013249">
    <property type="entry name" value="RNA_pol_sigma70_r4_t2"/>
</dbReference>
<reference evidence="8 9" key="1">
    <citation type="submission" date="2013-06" db="EMBL/GenBank/DDBJ databases">
        <title>Rumen cellulosomics: divergent fiber-degrading strategies revealed by comparative genome-wide analysis of six Ruminococcal strains.</title>
        <authorList>
            <person name="Dassa B."/>
            <person name="Borovok I."/>
            <person name="Lamed R."/>
            <person name="Flint H."/>
            <person name="Yeoman C.J."/>
            <person name="White B."/>
            <person name="Bayer E.A."/>
        </authorList>
    </citation>
    <scope>NUCLEOTIDE SEQUENCE [LARGE SCALE GENOMIC DNA]</scope>
    <source>
        <strain evidence="8 9">SY3</strain>
    </source>
</reference>
<dbReference type="InterPro" id="IPR036388">
    <property type="entry name" value="WH-like_DNA-bd_sf"/>
</dbReference>
<dbReference type="Proteomes" id="UP000021369">
    <property type="component" value="Unassembled WGS sequence"/>
</dbReference>
<evidence type="ECO:0000259" key="6">
    <source>
        <dbReference type="Pfam" id="PF08281"/>
    </source>
</evidence>
<dbReference type="PATRIC" id="fig|1341156.4.peg.1037"/>